<evidence type="ECO:0000259" key="3">
    <source>
        <dbReference type="Pfam" id="PF24063"/>
    </source>
</evidence>
<dbReference type="Pfam" id="PF24063">
    <property type="entry name" value="DUF7363"/>
    <property type="match status" value="1"/>
</dbReference>
<proteinExistence type="predicted"/>
<feature type="domain" description="CHAT" evidence="2">
    <location>
        <begin position="541"/>
        <end position="716"/>
    </location>
</feature>
<evidence type="ECO:0000259" key="2">
    <source>
        <dbReference type="Pfam" id="PF12770"/>
    </source>
</evidence>
<dbReference type="AlphaFoldDB" id="A0A6I6E2S5"/>
<keyword evidence="5" id="KW-1185">Reference proteome</keyword>
<feature type="domain" description="DUF7363" evidence="3">
    <location>
        <begin position="222"/>
        <end position="334"/>
    </location>
</feature>
<reference evidence="4 5" key="1">
    <citation type="submission" date="2018-09" db="EMBL/GenBank/DDBJ databases">
        <title>Whole genome sequencing of Microbacterium oryzae strain MB-10T.</title>
        <authorList>
            <person name="Das S.K."/>
        </authorList>
    </citation>
    <scope>NUCLEOTIDE SEQUENCE [LARGE SCALE GENOMIC DNA]</scope>
    <source>
        <strain evidence="4 5">MB-10</strain>
    </source>
</reference>
<dbReference type="EMBL" id="CP032550">
    <property type="protein sequence ID" value="QGU28199.1"/>
    <property type="molecule type" value="Genomic_DNA"/>
</dbReference>
<dbReference type="Pfam" id="PF12770">
    <property type="entry name" value="CHAT"/>
    <property type="match status" value="1"/>
</dbReference>
<accession>A0A6I6E2S5</accession>
<feature type="region of interest" description="Disordered" evidence="1">
    <location>
        <begin position="164"/>
        <end position="218"/>
    </location>
</feature>
<dbReference type="Proteomes" id="UP000422989">
    <property type="component" value="Chromosome"/>
</dbReference>
<dbReference type="OrthoDB" id="8773014at2"/>
<dbReference type="KEGG" id="moj:D7D94_11320"/>
<name>A0A6I6E2S5_9MICO</name>
<dbReference type="InterPro" id="IPR024983">
    <property type="entry name" value="CHAT_dom"/>
</dbReference>
<sequence>MSATRRGEGAFGRALVTLDGDEGLYLEAADPAQGRFVGEPFAELVAAWRIESRFPDAQTVARVSIRVKGDRHRVAVLVKFKGQASVARPQSESAKESVFVVWGVPPGSLVQVVDFPTADALLSWMQGSGLLEISDTISTSADVGHRSDIARGDVAFEAEGLPDAFVPAASPPESELDGEVPSEPTQSAPPPPQADDEPSAETSMRPAPTEPPSDALAHVSGEMPATTQKGGITVVEARLSRTELTPAPGRASATAAIQVDRDGPVWVSIAARGYRLVEGVPRVQQLSMSAGSAIDTDSTIDTVRFPMEAVDPGTAEVTLVFRQRDEFPLATLRLVSLITQHEAQDERVRAQAAAVKPEAALRELPTLRIDETVADGRSYLDVGVQVGSSHVEGRVRTVDKAGLIANVYGRIAALRAERHRFPEGEDAETKRMRALIALRAIGVDLSLRLFTPEVRQFLWDRVDELDELVIQTTGEFDIPWEIVYVSDPTRSVADEPEVFVDHFLGMRGATRWVYNTALPREVVVRRGRAKYLCPDYKGPGLALSFTREEAALIKSRLHARVVRPGTAAAMSKLMASGFDLLHFAGHGVWSDAPPDQRLLLARYRRDHPTAPDTSYAASILRQDLPDALASPRPSAPRMVFLNACDVGRIDTSVVGLGGFPEAFLRGGVGVLIGCSWAVDDEIAGAFSRHFYEALESSDIGTAMKTARSQALVDDDLSALAYVAYAHPHARVTIT</sequence>
<evidence type="ECO:0000313" key="5">
    <source>
        <dbReference type="Proteomes" id="UP000422989"/>
    </source>
</evidence>
<gene>
    <name evidence="4" type="ORF">D7D94_11320</name>
</gene>
<protein>
    <submittedName>
        <fullName evidence="4">CHAT domain-containing protein</fullName>
    </submittedName>
</protein>
<organism evidence="4 5">
    <name type="scientific">Microbacterium oryzae</name>
    <dbReference type="NCBI Taxonomy" id="743009"/>
    <lineage>
        <taxon>Bacteria</taxon>
        <taxon>Bacillati</taxon>
        <taxon>Actinomycetota</taxon>
        <taxon>Actinomycetes</taxon>
        <taxon>Micrococcales</taxon>
        <taxon>Microbacteriaceae</taxon>
        <taxon>Microbacterium</taxon>
    </lineage>
</organism>
<dbReference type="InterPro" id="IPR055787">
    <property type="entry name" value="DUF7363"/>
</dbReference>
<evidence type="ECO:0000313" key="4">
    <source>
        <dbReference type="EMBL" id="QGU28199.1"/>
    </source>
</evidence>
<evidence type="ECO:0000256" key="1">
    <source>
        <dbReference type="SAM" id="MobiDB-lite"/>
    </source>
</evidence>